<dbReference type="Pfam" id="PF00431">
    <property type="entry name" value="CUB"/>
    <property type="match status" value="1"/>
</dbReference>
<dbReference type="OrthoDB" id="6074118at2759"/>
<dbReference type="CDD" id="cd00041">
    <property type="entry name" value="CUB"/>
    <property type="match status" value="1"/>
</dbReference>
<keyword evidence="6" id="KW-0732">Signal</keyword>
<dbReference type="EMBL" id="CACVKT020003176">
    <property type="protein sequence ID" value="CAC5381970.1"/>
    <property type="molecule type" value="Genomic_DNA"/>
</dbReference>
<organism evidence="8 9">
    <name type="scientific">Mytilus coruscus</name>
    <name type="common">Sea mussel</name>
    <dbReference type="NCBI Taxonomy" id="42192"/>
    <lineage>
        <taxon>Eukaryota</taxon>
        <taxon>Metazoa</taxon>
        <taxon>Spiralia</taxon>
        <taxon>Lophotrochozoa</taxon>
        <taxon>Mollusca</taxon>
        <taxon>Bivalvia</taxon>
        <taxon>Autobranchia</taxon>
        <taxon>Pteriomorphia</taxon>
        <taxon>Mytilida</taxon>
        <taxon>Mytiloidea</taxon>
        <taxon>Mytilidae</taxon>
        <taxon>Mytilinae</taxon>
        <taxon>Mytilus</taxon>
    </lineage>
</organism>
<evidence type="ECO:0000256" key="1">
    <source>
        <dbReference type="ARBA" id="ARBA00022737"/>
    </source>
</evidence>
<evidence type="ECO:0000313" key="9">
    <source>
        <dbReference type="Proteomes" id="UP000507470"/>
    </source>
</evidence>
<keyword evidence="9" id="KW-1185">Reference proteome</keyword>
<feature type="compositionally biased region" description="Polar residues" evidence="4">
    <location>
        <begin position="507"/>
        <end position="516"/>
    </location>
</feature>
<evidence type="ECO:0000256" key="3">
    <source>
        <dbReference type="PROSITE-ProRule" id="PRU00059"/>
    </source>
</evidence>
<comment type="caution">
    <text evidence="3">Lacks conserved residue(s) required for the propagation of feature annotation.</text>
</comment>
<evidence type="ECO:0000259" key="7">
    <source>
        <dbReference type="PROSITE" id="PS01180"/>
    </source>
</evidence>
<feature type="chain" id="PRO_5026732110" description="CUB domain-containing protein" evidence="6">
    <location>
        <begin position="26"/>
        <end position="747"/>
    </location>
</feature>
<feature type="transmembrane region" description="Helical" evidence="5">
    <location>
        <begin position="236"/>
        <end position="257"/>
    </location>
</feature>
<keyword evidence="1" id="KW-0677">Repeat</keyword>
<keyword evidence="5" id="KW-0812">Transmembrane</keyword>
<protein>
    <recommendedName>
        <fullName evidence="7">CUB domain-containing protein</fullName>
    </recommendedName>
</protein>
<evidence type="ECO:0000256" key="2">
    <source>
        <dbReference type="ARBA" id="ARBA00023157"/>
    </source>
</evidence>
<keyword evidence="2" id="KW-1015">Disulfide bond</keyword>
<evidence type="ECO:0000256" key="6">
    <source>
        <dbReference type="SAM" id="SignalP"/>
    </source>
</evidence>
<dbReference type="SUPFAM" id="SSF49854">
    <property type="entry name" value="Spermadhesin, CUB domain"/>
    <property type="match status" value="1"/>
</dbReference>
<dbReference type="AlphaFoldDB" id="A0A6J8BFC7"/>
<proteinExistence type="predicted"/>
<feature type="domain" description="CUB" evidence="7">
    <location>
        <begin position="113"/>
        <end position="226"/>
    </location>
</feature>
<keyword evidence="5" id="KW-1133">Transmembrane helix</keyword>
<dbReference type="PANTHER" id="PTHR24251">
    <property type="entry name" value="OVOCHYMASE-RELATED"/>
    <property type="match status" value="1"/>
</dbReference>
<dbReference type="SMART" id="SM00042">
    <property type="entry name" value="CUB"/>
    <property type="match status" value="1"/>
</dbReference>
<dbReference type="InterPro" id="IPR000859">
    <property type="entry name" value="CUB_dom"/>
</dbReference>
<evidence type="ECO:0000256" key="5">
    <source>
        <dbReference type="SAM" id="Phobius"/>
    </source>
</evidence>
<dbReference type="PROSITE" id="PS01180">
    <property type="entry name" value="CUB"/>
    <property type="match status" value="1"/>
</dbReference>
<dbReference type="Gene3D" id="2.60.120.290">
    <property type="entry name" value="Spermadhesin, CUB domain"/>
    <property type="match status" value="1"/>
</dbReference>
<keyword evidence="5" id="KW-0472">Membrane</keyword>
<dbReference type="PANTHER" id="PTHR24251:SF30">
    <property type="entry name" value="MEMBRANE FRIZZLED-RELATED PROTEIN"/>
    <property type="match status" value="1"/>
</dbReference>
<accession>A0A6J8BFC7</accession>
<evidence type="ECO:0000256" key="4">
    <source>
        <dbReference type="SAM" id="MobiDB-lite"/>
    </source>
</evidence>
<feature type="signal peptide" evidence="6">
    <location>
        <begin position="1"/>
        <end position="25"/>
    </location>
</feature>
<reference evidence="8 9" key="1">
    <citation type="submission" date="2020-06" db="EMBL/GenBank/DDBJ databases">
        <authorList>
            <person name="Li R."/>
            <person name="Bekaert M."/>
        </authorList>
    </citation>
    <scope>NUCLEOTIDE SEQUENCE [LARGE SCALE GENOMIC DNA]</scope>
    <source>
        <strain evidence="9">wild</strain>
    </source>
</reference>
<sequence length="747" mass="84789">MTTLLLFVNYVFIFLYIFLIPSVQTKQLLESTENSTNSALYERDSRNISDIKTVADTSNISTDINERFSGQTIQKFTPQPTTILTTVEYNVQSTTKQEIATTTSLDDGAKDDCYTTIEATSGHILSPVYDEKKKILQCDWMIIVPDNYVTRLKFLAFDLPLMSNDRCLDGFILYGSYDSRNRRVNGHDMCGKAIPEVYVSISNRVWIYFQIINHAKSKFELIFDAIPVEKHEGSNLSLLALLVIIIPVIAAVSFYYVRKKKREKQKRIEVQVYDRFRQKHQRNQTLLLTKKVNNGQKNNKNNQDSIKIRVSRPSEDFDNSHRRYFDPEMSSIRGSGDYAMTPGQFCVHRVIMPSAASTDGSVFLKDTPEAQMISNCGSSFSGNSNFLSIPTKFSHRTPLPSYLSLRQPTSESSTEGSLNSLKSLTKRKMKEQTKKAMFLNHKTVGSLESIAELPPYKDPPPYYRGRDDSCYDGNKQLPLMVSDTSVFSNEHPKKLDKQLKRRKTENKSASFIASNSSRKRSKGSMTYNDGRNGYRTALFSRCGEAPVDSYRPGTGHPTFLSTSNFHNMNNFVSSTNLQRGKWEDIHCLNDSGYKFSQNSCCSLQNLTEMKEMCKTMPIIHVSSFSSIIQEHNTLSYSAHALNHATTELGSSSNSNNENMSLINEEGDISVNKEFDNPAFVLDESPLNQNKQLQFHRTCSLDENKSFVDLNNNTQLNDTMGDNKSFIVNDFYPGENHFIVLDRGETIV</sequence>
<dbReference type="InterPro" id="IPR035914">
    <property type="entry name" value="Sperma_CUB_dom_sf"/>
</dbReference>
<feature type="region of interest" description="Disordered" evidence="4">
    <location>
        <begin position="488"/>
        <end position="527"/>
    </location>
</feature>
<evidence type="ECO:0000313" key="8">
    <source>
        <dbReference type="EMBL" id="CAC5381970.1"/>
    </source>
</evidence>
<dbReference type="Proteomes" id="UP000507470">
    <property type="component" value="Unassembled WGS sequence"/>
</dbReference>
<gene>
    <name evidence="8" type="ORF">MCOR_17850</name>
</gene>
<name>A0A6J8BFC7_MYTCO</name>